<name>A0ABS5A649_9PSEU</name>
<proteinExistence type="predicted"/>
<feature type="chain" id="PRO_5046307431" evidence="1">
    <location>
        <begin position="24"/>
        <end position="618"/>
    </location>
</feature>
<gene>
    <name evidence="2" type="ORF">JOF53_000937</name>
</gene>
<dbReference type="EMBL" id="JAGIOO010000001">
    <property type="protein sequence ID" value="MBP2472065.1"/>
    <property type="molecule type" value="Genomic_DNA"/>
</dbReference>
<keyword evidence="3" id="KW-1185">Reference proteome</keyword>
<sequence length="618" mass="67042">MRTRALSLVLTLAAVSLAPVASAAPVEPCSAVAVSPPQVVVDDQTRDLLKLDGWADTSFGVLPEAGGGYRFLSVAALHKAGGADQTIATTWGSLDNPVSDTAPRFQPVANVPANPKYQYAGGGPVFRDPASGLVLQMLHLERNLNESPHAFYTELHLGVYNPATQQTTRLGEIIAPRMDFATADQHNLTADLGTSSFVLRDGYLHAYFPDYSFDGGKWENPPLAVARAPLAEVVEAARRGTVSPWHKFHNGTWTEPAVNGRSTSVRAGVGAWHPSVVRTTRGGTVMVAGNSITEFELSVSPDGMTNWTQATPLFRDPARGNAYPTIVGTGPDPSVVDTEFYLYYLQWAKPGGWDDAVMVRRTVTCTAGRTLPAGHLVGYTNGTAHRTTTTLDRTRGYAPDPTRQWLTEGAPTTGAKALYGCEDNGNQFLSTDPGCEAKTNRVLHTEGWLHTAPAPDRTPLYRCRTGAVRFTTQSDTCDGKGTRETLLGHARTTTLRAYSRFYDGREHWDTSGPVTANYSLEHRWFLESAPKPGTKALYGCAYTSVKGLNHFPSEHANCEGQTVLRTEGWAHTDPRPGTVPLYRCYWPDQDDHFLSPHENCEGVPGGRNEGRLGYALAG</sequence>
<feature type="signal peptide" evidence="1">
    <location>
        <begin position="1"/>
        <end position="23"/>
    </location>
</feature>
<keyword evidence="1" id="KW-0732">Signal</keyword>
<organism evidence="2 3">
    <name type="scientific">Crossiella equi</name>
    <dbReference type="NCBI Taxonomy" id="130796"/>
    <lineage>
        <taxon>Bacteria</taxon>
        <taxon>Bacillati</taxon>
        <taxon>Actinomycetota</taxon>
        <taxon>Actinomycetes</taxon>
        <taxon>Pseudonocardiales</taxon>
        <taxon>Pseudonocardiaceae</taxon>
        <taxon>Crossiella</taxon>
    </lineage>
</organism>
<protein>
    <submittedName>
        <fullName evidence="2">Uncharacterized protein</fullName>
    </submittedName>
</protein>
<evidence type="ECO:0000256" key="1">
    <source>
        <dbReference type="SAM" id="SignalP"/>
    </source>
</evidence>
<reference evidence="2 3" key="1">
    <citation type="submission" date="2021-03" db="EMBL/GenBank/DDBJ databases">
        <title>Sequencing the genomes of 1000 actinobacteria strains.</title>
        <authorList>
            <person name="Klenk H.-P."/>
        </authorList>
    </citation>
    <scope>NUCLEOTIDE SEQUENCE [LARGE SCALE GENOMIC DNA]</scope>
    <source>
        <strain evidence="2 3">DSM 44580</strain>
    </source>
</reference>
<accession>A0ABS5A649</accession>
<evidence type="ECO:0000313" key="2">
    <source>
        <dbReference type="EMBL" id="MBP2472065.1"/>
    </source>
</evidence>
<dbReference type="RefSeq" id="WP_143342417.1">
    <property type="nucleotide sequence ID" value="NZ_JAGIOO010000001.1"/>
</dbReference>
<evidence type="ECO:0000313" key="3">
    <source>
        <dbReference type="Proteomes" id="UP001519363"/>
    </source>
</evidence>
<comment type="caution">
    <text evidence="2">The sequence shown here is derived from an EMBL/GenBank/DDBJ whole genome shotgun (WGS) entry which is preliminary data.</text>
</comment>
<dbReference type="Proteomes" id="UP001519363">
    <property type="component" value="Unassembled WGS sequence"/>
</dbReference>